<dbReference type="PROSITE" id="PS50990">
    <property type="entry name" value="PEPTIDASE_C39"/>
    <property type="match status" value="1"/>
</dbReference>
<reference evidence="19" key="1">
    <citation type="submission" date="2017-04" db="EMBL/GenBank/DDBJ databases">
        <authorList>
            <person name="Varghese N."/>
            <person name="Submissions S."/>
        </authorList>
    </citation>
    <scope>NUCLEOTIDE SEQUENCE [LARGE SCALE GENOMIC DNA]</scope>
    <source>
        <strain evidence="19">DSM 22618</strain>
    </source>
</reference>
<evidence type="ECO:0000256" key="1">
    <source>
        <dbReference type="ARBA" id="ARBA00004651"/>
    </source>
</evidence>
<feature type="domain" description="ABC transporter" evidence="15">
    <location>
        <begin position="484"/>
        <end position="719"/>
    </location>
</feature>
<dbReference type="Pfam" id="PF00005">
    <property type="entry name" value="ABC_tran"/>
    <property type="match status" value="1"/>
</dbReference>
<dbReference type="Gene3D" id="3.90.70.10">
    <property type="entry name" value="Cysteine proteinases"/>
    <property type="match status" value="1"/>
</dbReference>
<evidence type="ECO:0000256" key="4">
    <source>
        <dbReference type="ARBA" id="ARBA00022692"/>
    </source>
</evidence>
<feature type="transmembrane region" description="Helical" evidence="14">
    <location>
        <begin position="278"/>
        <end position="300"/>
    </location>
</feature>
<evidence type="ECO:0000256" key="13">
    <source>
        <dbReference type="ARBA" id="ARBA00072252"/>
    </source>
</evidence>
<dbReference type="PROSITE" id="PS50929">
    <property type="entry name" value="ABC_TM1F"/>
    <property type="match status" value="1"/>
</dbReference>
<keyword evidence="9 14" id="KW-1133">Transmembrane helix</keyword>
<keyword evidence="5" id="KW-0354">Hemolysis</keyword>
<comment type="subcellular location">
    <subcellularLocation>
        <location evidence="1">Cell membrane</location>
        <topology evidence="1">Multi-pass membrane protein</topology>
    </subcellularLocation>
</comment>
<evidence type="ECO:0000256" key="10">
    <source>
        <dbReference type="ARBA" id="ARBA00023136"/>
    </source>
</evidence>
<keyword evidence="5" id="KW-0204">Cytolysis</keyword>
<keyword evidence="3" id="KW-1003">Cell membrane</keyword>
<dbReference type="PANTHER" id="PTHR43394">
    <property type="entry name" value="ATP-DEPENDENT PERMEASE MDL1, MITOCHONDRIAL"/>
    <property type="match status" value="1"/>
</dbReference>
<feature type="domain" description="ABC transmembrane type-1" evidence="16">
    <location>
        <begin position="172"/>
        <end position="450"/>
    </location>
</feature>
<dbReference type="InterPro" id="IPR039421">
    <property type="entry name" value="Type_1_exporter"/>
</dbReference>
<dbReference type="GO" id="GO:0005886">
    <property type="term" value="C:plasma membrane"/>
    <property type="evidence" value="ECO:0007669"/>
    <property type="project" value="UniProtKB-SubCell"/>
</dbReference>
<evidence type="ECO:0000259" key="17">
    <source>
        <dbReference type="PROSITE" id="PS50990"/>
    </source>
</evidence>
<dbReference type="STRING" id="1123014.SAMN02745746_02665"/>
<organism evidence="18 19">
    <name type="scientific">Pseudogulbenkiania subflava DSM 22618</name>
    <dbReference type="NCBI Taxonomy" id="1123014"/>
    <lineage>
        <taxon>Bacteria</taxon>
        <taxon>Pseudomonadati</taxon>
        <taxon>Pseudomonadota</taxon>
        <taxon>Betaproteobacteria</taxon>
        <taxon>Neisseriales</taxon>
        <taxon>Chromobacteriaceae</taxon>
        <taxon>Pseudogulbenkiania</taxon>
    </lineage>
</organism>
<evidence type="ECO:0000256" key="11">
    <source>
        <dbReference type="ARBA" id="ARBA00055355"/>
    </source>
</evidence>
<dbReference type="SMART" id="SM00382">
    <property type="entry name" value="AAA"/>
    <property type="match status" value="1"/>
</dbReference>
<dbReference type="CDD" id="cd18587">
    <property type="entry name" value="ABC_6TM_LapB_like"/>
    <property type="match status" value="1"/>
</dbReference>
<dbReference type="InterPro" id="IPR003439">
    <property type="entry name" value="ABC_transporter-like_ATP-bd"/>
</dbReference>
<dbReference type="SUPFAM" id="SSF90123">
    <property type="entry name" value="ABC transporter transmembrane region"/>
    <property type="match status" value="1"/>
</dbReference>
<evidence type="ECO:0000256" key="14">
    <source>
        <dbReference type="SAM" id="Phobius"/>
    </source>
</evidence>
<dbReference type="Gene3D" id="1.20.1560.10">
    <property type="entry name" value="ABC transporter type 1, transmembrane domain"/>
    <property type="match status" value="1"/>
</dbReference>
<evidence type="ECO:0000313" key="18">
    <source>
        <dbReference type="EMBL" id="SMF34463.1"/>
    </source>
</evidence>
<evidence type="ECO:0000259" key="16">
    <source>
        <dbReference type="PROSITE" id="PS50929"/>
    </source>
</evidence>
<dbReference type="GO" id="GO:0031640">
    <property type="term" value="P:killing of cells of another organism"/>
    <property type="evidence" value="ECO:0007669"/>
    <property type="project" value="UniProtKB-KW"/>
</dbReference>
<feature type="transmembrane region" description="Helical" evidence="14">
    <location>
        <begin position="172"/>
        <end position="194"/>
    </location>
</feature>
<evidence type="ECO:0000259" key="15">
    <source>
        <dbReference type="PROSITE" id="PS50893"/>
    </source>
</evidence>
<dbReference type="InterPro" id="IPR036640">
    <property type="entry name" value="ABC1_TM_sf"/>
</dbReference>
<dbReference type="InterPro" id="IPR003593">
    <property type="entry name" value="AAA+_ATPase"/>
</dbReference>
<keyword evidence="19" id="KW-1185">Reference proteome</keyword>
<dbReference type="SUPFAM" id="SSF52540">
    <property type="entry name" value="P-loop containing nucleoside triphosphate hydrolases"/>
    <property type="match status" value="1"/>
</dbReference>
<protein>
    <recommendedName>
        <fullName evidence="13">Cyclolysin secretion/processing ATP-binding protein CyaB</fullName>
    </recommendedName>
</protein>
<feature type="transmembrane region" description="Helical" evidence="14">
    <location>
        <begin position="306"/>
        <end position="325"/>
    </location>
</feature>
<dbReference type="GO" id="GO:0008233">
    <property type="term" value="F:peptidase activity"/>
    <property type="evidence" value="ECO:0007669"/>
    <property type="project" value="InterPro"/>
</dbReference>
<dbReference type="CDD" id="cd03245">
    <property type="entry name" value="ABCC_bacteriocin_exporters"/>
    <property type="match status" value="1"/>
</dbReference>
<evidence type="ECO:0000256" key="9">
    <source>
        <dbReference type="ARBA" id="ARBA00022989"/>
    </source>
</evidence>
<dbReference type="GO" id="GO:0015421">
    <property type="term" value="F:ABC-type oligopeptide transporter activity"/>
    <property type="evidence" value="ECO:0007669"/>
    <property type="project" value="TreeGrafter"/>
</dbReference>
<feature type="transmembrane region" description="Helical" evidence="14">
    <location>
        <begin position="401"/>
        <end position="430"/>
    </location>
</feature>
<keyword evidence="7" id="KW-0378">Hydrolase</keyword>
<comment type="similarity">
    <text evidence="12">Belongs to the ABC transporter superfamily. Cyclolysin exporter (TC 3.A.1.109.2) family.</text>
</comment>
<evidence type="ECO:0000256" key="12">
    <source>
        <dbReference type="ARBA" id="ARBA00061173"/>
    </source>
</evidence>
<evidence type="ECO:0000256" key="3">
    <source>
        <dbReference type="ARBA" id="ARBA00022475"/>
    </source>
</evidence>
<dbReference type="FunFam" id="3.40.50.300:FF:000299">
    <property type="entry name" value="ABC transporter ATP-binding protein/permease"/>
    <property type="match status" value="1"/>
</dbReference>
<dbReference type="InterPro" id="IPR005074">
    <property type="entry name" value="Peptidase_C39"/>
</dbReference>
<dbReference type="InterPro" id="IPR011527">
    <property type="entry name" value="ABC1_TM_dom"/>
</dbReference>
<dbReference type="GO" id="GO:0016887">
    <property type="term" value="F:ATP hydrolysis activity"/>
    <property type="evidence" value="ECO:0007669"/>
    <property type="project" value="InterPro"/>
</dbReference>
<name>A0A1Y6C2X0_9NEIS</name>
<dbReference type="InterPro" id="IPR017871">
    <property type="entry name" value="ABC_transporter-like_CS"/>
</dbReference>
<proteinExistence type="inferred from homology"/>
<dbReference type="PROSITE" id="PS50893">
    <property type="entry name" value="ABC_TRANSPORTER_2"/>
    <property type="match status" value="1"/>
</dbReference>
<keyword evidence="4 14" id="KW-0812">Transmembrane</keyword>
<dbReference type="NCBIfam" id="TIGR03375">
    <property type="entry name" value="type_I_sec_LssB"/>
    <property type="match status" value="1"/>
</dbReference>
<evidence type="ECO:0000256" key="8">
    <source>
        <dbReference type="ARBA" id="ARBA00022840"/>
    </source>
</evidence>
<dbReference type="PANTHER" id="PTHR43394:SF1">
    <property type="entry name" value="ATP-BINDING CASSETTE SUB-FAMILY B MEMBER 10, MITOCHONDRIAL"/>
    <property type="match status" value="1"/>
</dbReference>
<dbReference type="AlphaFoldDB" id="A0A1Y6C2X0"/>
<keyword evidence="10 14" id="KW-0472">Membrane</keyword>
<dbReference type="CDD" id="cd02421">
    <property type="entry name" value="Peptidase_C39_likeD"/>
    <property type="match status" value="1"/>
</dbReference>
<dbReference type="GO" id="GO:0005524">
    <property type="term" value="F:ATP binding"/>
    <property type="evidence" value="ECO:0007669"/>
    <property type="project" value="UniProtKB-KW"/>
</dbReference>
<comment type="function">
    <text evidence="11">Involved in the export of calmodulin-sensitive adenylate cyclase-hemolysin (cyclolysin).</text>
</comment>
<evidence type="ECO:0000256" key="7">
    <source>
        <dbReference type="ARBA" id="ARBA00022801"/>
    </source>
</evidence>
<dbReference type="Gene3D" id="3.40.50.300">
    <property type="entry name" value="P-loop containing nucleotide triphosphate hydrolases"/>
    <property type="match status" value="1"/>
</dbReference>
<gene>
    <name evidence="18" type="ORF">SAMN02745746_02665</name>
</gene>
<accession>A0A1Y6C2X0</accession>
<dbReference type="PROSITE" id="PS00211">
    <property type="entry name" value="ABC_TRANSPORTER_1"/>
    <property type="match status" value="1"/>
</dbReference>
<dbReference type="Proteomes" id="UP000192920">
    <property type="component" value="Unassembled WGS sequence"/>
</dbReference>
<dbReference type="InterPro" id="IPR017750">
    <property type="entry name" value="ATPase_T1SS"/>
</dbReference>
<keyword evidence="2" id="KW-0813">Transport</keyword>
<evidence type="ECO:0000256" key="6">
    <source>
        <dbReference type="ARBA" id="ARBA00022741"/>
    </source>
</evidence>
<keyword evidence="6" id="KW-0547">Nucleotide-binding</keyword>
<dbReference type="Pfam" id="PF00664">
    <property type="entry name" value="ABC_membrane"/>
    <property type="match status" value="1"/>
</dbReference>
<keyword evidence="8 18" id="KW-0067">ATP-binding</keyword>
<dbReference type="EMBL" id="FXAG01000015">
    <property type="protein sequence ID" value="SMF34463.1"/>
    <property type="molecule type" value="Genomic_DNA"/>
</dbReference>
<evidence type="ECO:0000256" key="5">
    <source>
        <dbReference type="ARBA" id="ARBA00022735"/>
    </source>
</evidence>
<evidence type="ECO:0000313" key="19">
    <source>
        <dbReference type="Proteomes" id="UP000192920"/>
    </source>
</evidence>
<feature type="domain" description="Peptidase C39" evidence="17">
    <location>
        <begin position="14"/>
        <end position="136"/>
    </location>
</feature>
<evidence type="ECO:0000256" key="2">
    <source>
        <dbReference type="ARBA" id="ARBA00022448"/>
    </source>
</evidence>
<dbReference type="GO" id="GO:0006508">
    <property type="term" value="P:proteolysis"/>
    <property type="evidence" value="ECO:0007669"/>
    <property type="project" value="InterPro"/>
</dbReference>
<feature type="transmembrane region" description="Helical" evidence="14">
    <location>
        <begin position="206"/>
        <end position="223"/>
    </location>
</feature>
<dbReference type="InterPro" id="IPR027417">
    <property type="entry name" value="P-loop_NTPase"/>
</dbReference>
<sequence>MDSASIKDIGISPRSVHVDPLLECLFQLTRIHGVTTTHEALVAGIPLSNNRLTPALFGRAARRTGLASRVSRRPLDTIDQHLLPAVLLLKDDDACLLWGWNDDGSARISLGALSDGEMTMAREELDGRYLGYAIFVRPRFRFEPRAPELGRVRTRHWFWQALLECRPLYRDALVAATLLNLFALATPVVTMNVYDRVVPNRATDTLWVLALGLGLVLLFDFLLRMTRSYLIDIAGKRVDVMLSSLIFEKVVGLRFDARPASVGAFAANLRAFEQVRDFIASATVTAFVDLPFVLLFMAVIAWISPWFLLPLFLAMVLILGAALLIQPRMQSLTQDSFKAAAQRNAYLVEALVGLEAIKTQCAEGEQQRRWEAATLFLAQIGTRLKVLSSLASHFASFQQQVIVVGILIVGVYAIINGDASLGALIAAMMLSSRALSPMGQVAGLLTQYHNARNALTSLEGLMKMPVERDSDTPFFHRVQFVGEIEFNNVSFVYPGTQQAVLKNVSFRIKAGERVALLGRVGSGKSSLQKLMMGLYSPTEGAVRVDGIDIQQLDPAELRRHVGYAAQDPLLFYGSLRQNITMGSSFVHDASVVAATEMVGLSDFVNHHPQGYDMLIGERGESLSGGQRKAVCLARALVNAPRILLLDEPTSNMDSASETKVKQSLAKLAQGRTMVLVTHHAGLLDLVDRLIVLDQGQVVADGPKQQVLEALKEGRLGRGL</sequence>